<keyword evidence="4 7" id="KW-0808">Transferase</keyword>
<evidence type="ECO:0000259" key="8">
    <source>
        <dbReference type="PROSITE" id="PS51686"/>
    </source>
</evidence>
<dbReference type="PROSITE" id="PS51686">
    <property type="entry name" value="SAM_MT_RSMB_NOP"/>
    <property type="match status" value="1"/>
</dbReference>
<evidence type="ECO:0000256" key="3">
    <source>
        <dbReference type="ARBA" id="ARBA00022603"/>
    </source>
</evidence>
<dbReference type="Pfam" id="PF17126">
    <property type="entry name" value="RsmF_methylt_CI"/>
    <property type="match status" value="1"/>
</dbReference>
<dbReference type="Proteomes" id="UP000824025">
    <property type="component" value="Unassembled WGS sequence"/>
</dbReference>
<dbReference type="InterPro" id="IPR049560">
    <property type="entry name" value="MeTrfase_RsmB-F_NOP2_cat"/>
</dbReference>
<keyword evidence="5 7" id="KW-0949">S-adenosyl-L-methionine</keyword>
<organism evidence="9 10">
    <name type="scientific">Candidatus Borkfalkia avicola</name>
    <dbReference type="NCBI Taxonomy" id="2838503"/>
    <lineage>
        <taxon>Bacteria</taxon>
        <taxon>Bacillati</taxon>
        <taxon>Bacillota</taxon>
        <taxon>Clostridia</taxon>
        <taxon>Christensenellales</taxon>
        <taxon>Christensenellaceae</taxon>
        <taxon>Candidatus Borkfalkia</taxon>
    </lineage>
</organism>
<dbReference type="InterPro" id="IPR001678">
    <property type="entry name" value="MeTrfase_RsmB-F_NOP2_dom"/>
</dbReference>
<evidence type="ECO:0000256" key="4">
    <source>
        <dbReference type="ARBA" id="ARBA00022679"/>
    </source>
</evidence>
<accession>A0A9D2D8D5</accession>
<keyword evidence="2" id="KW-0963">Cytoplasm</keyword>
<keyword evidence="3 7" id="KW-0489">Methyltransferase</keyword>
<feature type="binding site" evidence="7">
    <location>
        <position position="176"/>
    </location>
    <ligand>
        <name>S-adenosyl-L-methionine</name>
        <dbReference type="ChEBI" id="CHEBI:59789"/>
    </ligand>
</feature>
<comment type="similarity">
    <text evidence="1 7">Belongs to the class I-like SAM-binding methyltransferase superfamily. RsmB/NOP family.</text>
</comment>
<feature type="active site" description="Nucleophile" evidence="7">
    <location>
        <position position="229"/>
    </location>
</feature>
<evidence type="ECO:0000256" key="1">
    <source>
        <dbReference type="ARBA" id="ARBA00007494"/>
    </source>
</evidence>
<dbReference type="InterPro" id="IPR031341">
    <property type="entry name" value="Methyltr_RsmF_N"/>
</dbReference>
<dbReference type="PRINTS" id="PR02008">
    <property type="entry name" value="RCMTFAMILY"/>
</dbReference>
<proteinExistence type="inferred from homology"/>
<dbReference type="Gene3D" id="2.30.130.60">
    <property type="match status" value="1"/>
</dbReference>
<dbReference type="PANTHER" id="PTHR22807">
    <property type="entry name" value="NOP2 YEAST -RELATED NOL1/NOP2/FMU SUN DOMAIN-CONTAINING"/>
    <property type="match status" value="1"/>
</dbReference>
<dbReference type="Gene3D" id="3.40.50.150">
    <property type="entry name" value="Vaccinia Virus protein VP39"/>
    <property type="match status" value="1"/>
</dbReference>
<evidence type="ECO:0000256" key="5">
    <source>
        <dbReference type="ARBA" id="ARBA00022691"/>
    </source>
</evidence>
<dbReference type="PROSITE" id="PS01153">
    <property type="entry name" value="NOL1_NOP2_SUN"/>
    <property type="match status" value="1"/>
</dbReference>
<dbReference type="Pfam" id="PF13636">
    <property type="entry name" value="Methyltranf_PUA"/>
    <property type="match status" value="1"/>
</dbReference>
<dbReference type="CDD" id="cd21147">
    <property type="entry name" value="RsmF_methylt_CTD1"/>
    <property type="match status" value="1"/>
</dbReference>
<dbReference type="GO" id="GO:0003723">
    <property type="term" value="F:RNA binding"/>
    <property type="evidence" value="ECO:0007669"/>
    <property type="project" value="UniProtKB-UniRule"/>
</dbReference>
<dbReference type="InterPro" id="IPR031340">
    <property type="entry name" value="RsmF_methylt_CI"/>
</dbReference>
<dbReference type="GO" id="GO:0008173">
    <property type="term" value="F:RNA methyltransferase activity"/>
    <property type="evidence" value="ECO:0007669"/>
    <property type="project" value="InterPro"/>
</dbReference>
<dbReference type="InterPro" id="IPR027391">
    <property type="entry name" value="Nol1_Nop2_Fmu_2"/>
</dbReference>
<evidence type="ECO:0000256" key="2">
    <source>
        <dbReference type="ARBA" id="ARBA00022490"/>
    </source>
</evidence>
<comment type="caution">
    <text evidence="9">The sequence shown here is derived from an EMBL/GenBank/DDBJ whole genome shotgun (WGS) entry which is preliminary data.</text>
</comment>
<reference evidence="9" key="1">
    <citation type="journal article" date="2021" name="PeerJ">
        <title>Extensive microbial diversity within the chicken gut microbiome revealed by metagenomics and culture.</title>
        <authorList>
            <person name="Gilroy R."/>
            <person name="Ravi A."/>
            <person name="Getino M."/>
            <person name="Pursley I."/>
            <person name="Horton D.L."/>
            <person name="Alikhan N.F."/>
            <person name="Baker D."/>
            <person name="Gharbi K."/>
            <person name="Hall N."/>
            <person name="Watson M."/>
            <person name="Adriaenssens E.M."/>
            <person name="Foster-Nyarko E."/>
            <person name="Jarju S."/>
            <person name="Secka A."/>
            <person name="Antonio M."/>
            <person name="Oren A."/>
            <person name="Chaudhuri R.R."/>
            <person name="La Ragione R."/>
            <person name="Hildebrand F."/>
            <person name="Pallen M.J."/>
        </authorList>
    </citation>
    <scope>NUCLEOTIDE SEQUENCE</scope>
    <source>
        <strain evidence="9">CHK192-19661</strain>
    </source>
</reference>
<name>A0A9D2D8D5_9FIRM</name>
<feature type="binding site" evidence="7">
    <location>
        <position position="158"/>
    </location>
    <ligand>
        <name>S-adenosyl-L-methionine</name>
        <dbReference type="ChEBI" id="CHEBI:59789"/>
    </ligand>
</feature>
<dbReference type="Pfam" id="PF17125">
    <property type="entry name" value="Methyltr_RsmF_N"/>
    <property type="match status" value="1"/>
</dbReference>
<dbReference type="GO" id="GO:0001510">
    <property type="term" value="P:RNA methylation"/>
    <property type="evidence" value="ECO:0007669"/>
    <property type="project" value="InterPro"/>
</dbReference>
<evidence type="ECO:0000256" key="6">
    <source>
        <dbReference type="ARBA" id="ARBA00022884"/>
    </source>
</evidence>
<dbReference type="InterPro" id="IPR018314">
    <property type="entry name" value="RsmB/NOL1/NOP2-like_CS"/>
</dbReference>
<dbReference type="Gene3D" id="3.30.70.1170">
    <property type="entry name" value="Sun protein, domain 3"/>
    <property type="match status" value="1"/>
</dbReference>
<dbReference type="InterPro" id="IPR023267">
    <property type="entry name" value="RCMT"/>
</dbReference>
<dbReference type="SUPFAM" id="SSF53335">
    <property type="entry name" value="S-adenosyl-L-methionine-dependent methyltransferases"/>
    <property type="match status" value="1"/>
</dbReference>
<protein>
    <submittedName>
        <fullName evidence="9">RsmB/NOP family class I SAM-dependent RNA methyltransferase</fullName>
    </submittedName>
</protein>
<dbReference type="CDD" id="cd02440">
    <property type="entry name" value="AdoMet_MTases"/>
    <property type="match status" value="1"/>
</dbReference>
<evidence type="ECO:0000313" key="9">
    <source>
        <dbReference type="EMBL" id="HIZ10340.1"/>
    </source>
</evidence>
<dbReference type="EMBL" id="DXCF01000038">
    <property type="protein sequence ID" value="HIZ10340.1"/>
    <property type="molecule type" value="Genomic_DNA"/>
</dbReference>
<dbReference type="PANTHER" id="PTHR22807:SF30">
    <property type="entry name" value="28S RRNA (CYTOSINE(4447)-C(5))-METHYLTRANSFERASE-RELATED"/>
    <property type="match status" value="1"/>
</dbReference>
<sequence length="422" mass="46062">MNAPAAYLKRMEERLPDFAAYAACLSLPPYKGIRVNTLKISAEEFAGISPFSLSPVPWEASGYYIAEEKPGRSAYHDAGLFYVQEPSAMCAAPLLDVRPGERVLDLCAAPGGKGTQLAQAMRGQGILVLNEKIPARAKILLQNVERMGIVNAVVTCADPETIAERFEGYFDKVLVDAPCSGEGMLRKEEEAAANWSPENVAMCAARQKKLLDSAARTVRAGGQLVYSTCTFAEEEDEENAAGFLARHPEFILIEQKKIYPHREKGEGHFAALFVREGESRCRLRPGKERAERQALSAFSAFADAFLKERPAGRAISFGESLCAVPEDLFSLDGLRVLRAGLALGSVRGGRFEPAHALALAAPGYFREKADYTQEEISRYLHGEEMPCMLRGWCAVSVDGFPVGLGKAVGGVLKNHYPKGLRR</sequence>
<evidence type="ECO:0000256" key="7">
    <source>
        <dbReference type="PROSITE-ProRule" id="PRU01023"/>
    </source>
</evidence>
<feature type="binding site" evidence="7">
    <location>
        <position position="131"/>
    </location>
    <ligand>
        <name>S-adenosyl-L-methionine</name>
        <dbReference type="ChEBI" id="CHEBI:59789"/>
    </ligand>
</feature>
<dbReference type="AlphaFoldDB" id="A0A9D2D8D5"/>
<keyword evidence="6 7" id="KW-0694">RNA-binding</keyword>
<gene>
    <name evidence="9" type="ORF">H9726_07620</name>
</gene>
<reference evidence="9" key="2">
    <citation type="submission" date="2021-04" db="EMBL/GenBank/DDBJ databases">
        <authorList>
            <person name="Gilroy R."/>
        </authorList>
    </citation>
    <scope>NUCLEOTIDE SEQUENCE</scope>
    <source>
        <strain evidence="9">CHK192-19661</strain>
    </source>
</reference>
<dbReference type="Pfam" id="PF01189">
    <property type="entry name" value="Methyltr_RsmB-F"/>
    <property type="match status" value="1"/>
</dbReference>
<evidence type="ECO:0000313" key="10">
    <source>
        <dbReference type="Proteomes" id="UP000824025"/>
    </source>
</evidence>
<feature type="binding site" evidence="7">
    <location>
        <begin position="107"/>
        <end position="113"/>
    </location>
    <ligand>
        <name>S-adenosyl-L-methionine</name>
        <dbReference type="ChEBI" id="CHEBI:59789"/>
    </ligand>
</feature>
<dbReference type="InterPro" id="IPR029063">
    <property type="entry name" value="SAM-dependent_MTases_sf"/>
</dbReference>
<feature type="domain" description="SAM-dependent MTase RsmB/NOP-type" evidence="8">
    <location>
        <begin position="1"/>
        <end position="301"/>
    </location>
</feature>